<proteinExistence type="inferred from homology"/>
<keyword evidence="5" id="KW-0732">Signal</keyword>
<keyword evidence="3" id="KW-0808">Transferase</keyword>
<dbReference type="EMBL" id="BNAL01000001">
    <property type="protein sequence ID" value="GHF92781.1"/>
    <property type="molecule type" value="Genomic_DNA"/>
</dbReference>
<evidence type="ECO:0000256" key="5">
    <source>
        <dbReference type="ARBA" id="ARBA00022729"/>
    </source>
</evidence>
<protein>
    <recommendedName>
        <fullName evidence="11">Glycosyl-4,4'-diaponeurosporenoate acyltransferase</fullName>
    </recommendedName>
</protein>
<keyword evidence="2" id="KW-1003">Cell membrane</keyword>
<keyword evidence="7 13" id="KW-0472">Membrane</keyword>
<evidence type="ECO:0000256" key="1">
    <source>
        <dbReference type="ARBA" id="ARBA00004162"/>
    </source>
</evidence>
<sequence length="174" mass="18646">MKSLALSVAAVALAALGSQLLPPGPAPAAAFAWLVHWSLMAAAEFALPGRLPDAAGPLRFTVSGHHGALYRRLGVGHFGRLLERTGWNTLVRSARGYGGGRGGLPQLAEQTWRSELGHVWALLTALALSAVLLCLHMPETALWLVALAAPLHLYPALLQRHIRARIQRLNVQRA</sequence>
<evidence type="ECO:0000313" key="14">
    <source>
        <dbReference type="EMBL" id="GHF92781.1"/>
    </source>
</evidence>
<dbReference type="Proteomes" id="UP000632154">
    <property type="component" value="Unassembled WGS sequence"/>
</dbReference>
<evidence type="ECO:0000256" key="13">
    <source>
        <dbReference type="SAM" id="Phobius"/>
    </source>
</evidence>
<dbReference type="InterPro" id="IPR044021">
    <property type="entry name" value="CrtO"/>
</dbReference>
<feature type="transmembrane region" description="Helical" evidence="13">
    <location>
        <begin position="116"/>
        <end position="135"/>
    </location>
</feature>
<feature type="transmembrane region" description="Helical" evidence="13">
    <location>
        <begin position="141"/>
        <end position="158"/>
    </location>
</feature>
<organism evidence="14 15">
    <name type="scientific">Deinococcus piscis</name>
    <dbReference type="NCBI Taxonomy" id="394230"/>
    <lineage>
        <taxon>Bacteria</taxon>
        <taxon>Thermotogati</taxon>
        <taxon>Deinococcota</taxon>
        <taxon>Deinococci</taxon>
        <taxon>Deinococcales</taxon>
        <taxon>Deinococcaceae</taxon>
        <taxon>Deinococcus</taxon>
    </lineage>
</organism>
<evidence type="ECO:0000256" key="12">
    <source>
        <dbReference type="ARBA" id="ARBA00025324"/>
    </source>
</evidence>
<comment type="caution">
    <text evidence="14">The sequence shown here is derived from an EMBL/GenBank/DDBJ whole genome shotgun (WGS) entry which is preliminary data.</text>
</comment>
<keyword evidence="4 13" id="KW-0812">Transmembrane</keyword>
<keyword evidence="15" id="KW-1185">Reference proteome</keyword>
<dbReference type="Pfam" id="PF18927">
    <property type="entry name" value="CrtO"/>
    <property type="match status" value="1"/>
</dbReference>
<evidence type="ECO:0000313" key="15">
    <source>
        <dbReference type="Proteomes" id="UP000632154"/>
    </source>
</evidence>
<keyword evidence="6 13" id="KW-1133">Transmembrane helix</keyword>
<comment type="pathway">
    <text evidence="9">Carotenoid biosynthesis; staphyloxanthin biosynthesis; staphyloxanthin from farnesyl diphosphate: step 5/5.</text>
</comment>
<evidence type="ECO:0000256" key="11">
    <source>
        <dbReference type="ARBA" id="ARBA00023667"/>
    </source>
</evidence>
<evidence type="ECO:0000256" key="7">
    <source>
        <dbReference type="ARBA" id="ARBA00023136"/>
    </source>
</evidence>
<comment type="function">
    <text evidence="12">Catalyzes the acylation of glycosyl-4,4'-diaponeurosporenoate, i.e. the esterification of glucose at the C6'' position with the carboxyl group of the C(15) fatty acid 12-methyltetradecanoic acid, to yield staphyloxanthin. This is the last step in the biosynthesis of this orange pigment, present in most staphylococci strains.</text>
</comment>
<evidence type="ECO:0000256" key="4">
    <source>
        <dbReference type="ARBA" id="ARBA00022692"/>
    </source>
</evidence>
<reference evidence="15" key="1">
    <citation type="journal article" date="2019" name="Int. J. Syst. Evol. Microbiol.">
        <title>The Global Catalogue of Microorganisms (GCM) 10K type strain sequencing project: providing services to taxonomists for standard genome sequencing and annotation.</title>
        <authorList>
            <consortium name="The Broad Institute Genomics Platform"/>
            <consortium name="The Broad Institute Genome Sequencing Center for Infectious Disease"/>
            <person name="Wu L."/>
            <person name="Ma J."/>
        </authorList>
    </citation>
    <scope>NUCLEOTIDE SEQUENCE [LARGE SCALE GENOMIC DNA]</scope>
    <source>
        <strain evidence="15">CGMCC 1.18439</strain>
    </source>
</reference>
<comment type="subcellular location">
    <subcellularLocation>
        <location evidence="1">Cell membrane</location>
        <topology evidence="1">Single-pass membrane protein</topology>
    </subcellularLocation>
</comment>
<evidence type="ECO:0000256" key="3">
    <source>
        <dbReference type="ARBA" id="ARBA00022679"/>
    </source>
</evidence>
<evidence type="ECO:0000256" key="2">
    <source>
        <dbReference type="ARBA" id="ARBA00022475"/>
    </source>
</evidence>
<evidence type="ECO:0000256" key="10">
    <source>
        <dbReference type="ARBA" id="ARBA00023603"/>
    </source>
</evidence>
<evidence type="ECO:0000256" key="6">
    <source>
        <dbReference type="ARBA" id="ARBA00022989"/>
    </source>
</evidence>
<keyword evidence="8" id="KW-0012">Acyltransferase</keyword>
<comment type="similarity">
    <text evidence="10">Belongs to the acyltransferase CrtO family.</text>
</comment>
<accession>A0ABQ3JW88</accession>
<gene>
    <name evidence="14" type="ORF">GCM10017783_00760</name>
</gene>
<name>A0ABQ3JW88_9DEIO</name>
<evidence type="ECO:0000256" key="8">
    <source>
        <dbReference type="ARBA" id="ARBA00023315"/>
    </source>
</evidence>
<evidence type="ECO:0000256" key="9">
    <source>
        <dbReference type="ARBA" id="ARBA00023588"/>
    </source>
</evidence>